<keyword evidence="3" id="KW-1185">Reference proteome</keyword>
<evidence type="ECO:0000313" key="3">
    <source>
        <dbReference type="Proteomes" id="UP000218542"/>
    </source>
</evidence>
<dbReference type="GO" id="GO:0005737">
    <property type="term" value="C:cytoplasm"/>
    <property type="evidence" value="ECO:0007669"/>
    <property type="project" value="TreeGrafter"/>
</dbReference>
<protein>
    <submittedName>
        <fullName evidence="2">Diadenosine tetraphosphatase and related serine /threonine protein phosphatases</fullName>
    </submittedName>
</protein>
<dbReference type="EMBL" id="BAOS01000001">
    <property type="protein sequence ID" value="GAX59281.1"/>
    <property type="molecule type" value="Genomic_DNA"/>
</dbReference>
<dbReference type="InterPro" id="IPR004843">
    <property type="entry name" value="Calcineurin-like_PHP"/>
</dbReference>
<evidence type="ECO:0000259" key="1">
    <source>
        <dbReference type="Pfam" id="PF00149"/>
    </source>
</evidence>
<dbReference type="InterPro" id="IPR050126">
    <property type="entry name" value="Ap4A_hydrolase"/>
</dbReference>
<dbReference type="PANTHER" id="PTHR42850:SF2">
    <property type="entry name" value="BLL5683 PROTEIN"/>
    <property type="match status" value="1"/>
</dbReference>
<dbReference type="SUPFAM" id="SSF56300">
    <property type="entry name" value="Metallo-dependent phosphatases"/>
    <property type="match status" value="1"/>
</dbReference>
<reference evidence="3" key="1">
    <citation type="journal article" date="2017" name="Environ. Microbiol. Rep.">
        <title>Genetic Diversity of Marine Anaerobic Ammonium-Oxidizing Bacteria as Revealed by Genomic and Proteomic Analyses of 'Candidatus Scalindua japonica'.</title>
        <authorList>
            <person name="Oshiki M."/>
            <person name="Mizuto K."/>
            <person name="Kimura Z."/>
            <person name="Kindaichi T."/>
            <person name="Satoh H."/>
            <person name="Okabe S."/>
        </authorList>
    </citation>
    <scope>NUCLEOTIDE SEQUENCE [LARGE SCALE GENOMIC DNA]</scope>
    <source>
        <strain evidence="3">husup-a2</strain>
    </source>
</reference>
<organism evidence="2 3">
    <name type="scientific">Candidatus Scalindua japonica</name>
    <dbReference type="NCBI Taxonomy" id="1284222"/>
    <lineage>
        <taxon>Bacteria</taxon>
        <taxon>Pseudomonadati</taxon>
        <taxon>Planctomycetota</taxon>
        <taxon>Candidatus Brocadiia</taxon>
        <taxon>Candidatus Brocadiales</taxon>
        <taxon>Candidatus Scalinduaceae</taxon>
        <taxon>Candidatus Scalindua</taxon>
    </lineage>
</organism>
<sequence length="306" mass="34556">MKFLIISDIHSNLEALASVFSDLYNNNEKIDRIFIPGDIVGYGPSPNECCTIIRFLKNGKPALKQEIQTIIQELDLDDTEKKNITDYIFSMGKKANVIAGNHDREVIGQPSLCSIMAASAGNAAKWTTKVLHKPNARFLESLWYKKKIRKFGIELVHSTPVYPQGYMYVKNASSLNYDILHSSITISGHTHKPSGYLYTKQKRDISASVFIPTDQFDNRLMLVERQSMERLETFDVLLKPGHRYYINPGSVGQPRDGTPKASYMIYDTMAKQASLKKAAYNTEVVKKKVLKATLPFDLAERIVKGI</sequence>
<dbReference type="AlphaFoldDB" id="A0A286TTU5"/>
<evidence type="ECO:0000313" key="2">
    <source>
        <dbReference type="EMBL" id="GAX59281.1"/>
    </source>
</evidence>
<dbReference type="PIRSF" id="PIRSF000883">
    <property type="entry name" value="Pesterase_MJ0912"/>
    <property type="match status" value="1"/>
</dbReference>
<dbReference type="Gene3D" id="3.60.21.10">
    <property type="match status" value="1"/>
</dbReference>
<accession>A0A286TTU5</accession>
<name>A0A286TTU5_9BACT</name>
<dbReference type="RefSeq" id="WP_096892413.1">
    <property type="nucleotide sequence ID" value="NZ_BAOS01000001.1"/>
</dbReference>
<dbReference type="Pfam" id="PF00149">
    <property type="entry name" value="Metallophos"/>
    <property type="match status" value="1"/>
</dbReference>
<dbReference type="GO" id="GO:0016791">
    <property type="term" value="F:phosphatase activity"/>
    <property type="evidence" value="ECO:0007669"/>
    <property type="project" value="TreeGrafter"/>
</dbReference>
<dbReference type="OrthoDB" id="9800565at2"/>
<dbReference type="PANTHER" id="PTHR42850">
    <property type="entry name" value="METALLOPHOSPHOESTERASE"/>
    <property type="match status" value="1"/>
</dbReference>
<gene>
    <name evidence="2" type="ORF">SCALIN_C01_0212</name>
</gene>
<dbReference type="InterPro" id="IPR029052">
    <property type="entry name" value="Metallo-depent_PP-like"/>
</dbReference>
<feature type="domain" description="Calcineurin-like phosphoesterase" evidence="1">
    <location>
        <begin position="1"/>
        <end position="193"/>
    </location>
</feature>
<proteinExistence type="predicted"/>
<comment type="caution">
    <text evidence="2">The sequence shown here is derived from an EMBL/GenBank/DDBJ whole genome shotgun (WGS) entry which is preliminary data.</text>
</comment>
<dbReference type="Proteomes" id="UP000218542">
    <property type="component" value="Unassembled WGS sequence"/>
</dbReference>
<dbReference type="InterPro" id="IPR011152">
    <property type="entry name" value="Pesterase_MJ0912"/>
</dbReference>